<name>A0A9P4Y0B0_CRYP1</name>
<dbReference type="AlphaFoldDB" id="A0A9P4Y0B0"/>
<dbReference type="CDD" id="cd18793">
    <property type="entry name" value="SF2_C_SNF"/>
    <property type="match status" value="1"/>
</dbReference>
<keyword evidence="1" id="KW-0378">Hydrolase</keyword>
<reference evidence="4" key="1">
    <citation type="journal article" date="2020" name="Phytopathology">
        <title>Genome sequence of the chestnut blight fungus Cryphonectria parasitica EP155: A fundamental resource for an archetypical invasive plant pathogen.</title>
        <authorList>
            <person name="Crouch J.A."/>
            <person name="Dawe A."/>
            <person name="Aerts A."/>
            <person name="Barry K."/>
            <person name="Churchill A.C.L."/>
            <person name="Grimwood J."/>
            <person name="Hillman B."/>
            <person name="Milgroom M.G."/>
            <person name="Pangilinan J."/>
            <person name="Smith M."/>
            <person name="Salamov A."/>
            <person name="Schmutz J."/>
            <person name="Yadav J."/>
            <person name="Grigoriev I.V."/>
            <person name="Nuss D."/>
        </authorList>
    </citation>
    <scope>NUCLEOTIDE SEQUENCE</scope>
    <source>
        <strain evidence="4">EP155</strain>
    </source>
</reference>
<evidence type="ECO:0000313" key="4">
    <source>
        <dbReference type="EMBL" id="KAF3764206.1"/>
    </source>
</evidence>
<keyword evidence="5" id="KW-1185">Reference proteome</keyword>
<comment type="caution">
    <text evidence="4">The sequence shown here is derived from an EMBL/GenBank/DDBJ whole genome shotgun (WGS) entry which is preliminary data.</text>
</comment>
<organism evidence="4 5">
    <name type="scientific">Cryphonectria parasitica (strain ATCC 38755 / EP155)</name>
    <dbReference type="NCBI Taxonomy" id="660469"/>
    <lineage>
        <taxon>Eukaryota</taxon>
        <taxon>Fungi</taxon>
        <taxon>Dikarya</taxon>
        <taxon>Ascomycota</taxon>
        <taxon>Pezizomycotina</taxon>
        <taxon>Sordariomycetes</taxon>
        <taxon>Sordariomycetidae</taxon>
        <taxon>Diaporthales</taxon>
        <taxon>Cryphonectriaceae</taxon>
        <taxon>Cryphonectria-Endothia species complex</taxon>
        <taxon>Cryphonectria</taxon>
    </lineage>
</organism>
<proteinExistence type="predicted"/>
<protein>
    <recommendedName>
        <fullName evidence="3">Helicase C-terminal domain-containing protein</fullName>
    </recommendedName>
</protein>
<evidence type="ECO:0000256" key="2">
    <source>
        <dbReference type="SAM" id="MobiDB-lite"/>
    </source>
</evidence>
<dbReference type="Proteomes" id="UP000803844">
    <property type="component" value="Unassembled WGS sequence"/>
</dbReference>
<feature type="region of interest" description="Disordered" evidence="2">
    <location>
        <begin position="367"/>
        <end position="422"/>
    </location>
</feature>
<dbReference type="EMBL" id="MU032348">
    <property type="protein sequence ID" value="KAF3764206.1"/>
    <property type="molecule type" value="Genomic_DNA"/>
</dbReference>
<evidence type="ECO:0000256" key="1">
    <source>
        <dbReference type="ARBA" id="ARBA00022801"/>
    </source>
</evidence>
<dbReference type="RefSeq" id="XP_040775167.1">
    <property type="nucleotide sequence ID" value="XM_040925406.1"/>
</dbReference>
<accession>A0A9P4Y0B0</accession>
<dbReference type="InterPro" id="IPR027417">
    <property type="entry name" value="P-loop_NTPase"/>
</dbReference>
<sequence length="422" mass="48139">MTDTDADIYRYRTFRWFESIHRNANSNEMRTAARVSDGNEVFKAGMDKHFDAYLDYMTTDPGLADLLRIHEASTGIHKDPFERPAVFDQILDYHKLTANNPDAERRKMAGRKVVVYCVHPYTQFIIEGICSMAEFTFFSLRSKHDIRTTRSQILDKFNNPQVRVDFLLSTMRILGHGVELHSDCSDMVIFEMPNNIPIMLTAIGRIHRTGQRRSQDVSFLTLAKSYDDYTFHRQYRKYAISLLATGVLSPQLDQLVCSDRKDWEAFTASPAGKKACREAERERGPLPPPDHQVHQLYAAGELARQLLGARYNRSYILWVFLKKRAPFGSSYEFIFIPQMELWAFAAENFEQATARGKSILLEVLQHPSAHQDDEPSGEDTQSTSDEPKKDSDAQPKQSNVKTEGETPGVSDAKDKPNGSTPQ</sequence>
<dbReference type="Gene3D" id="3.40.50.300">
    <property type="entry name" value="P-loop containing nucleotide triphosphate hydrolases"/>
    <property type="match status" value="1"/>
</dbReference>
<dbReference type="GO" id="GO:0016787">
    <property type="term" value="F:hydrolase activity"/>
    <property type="evidence" value="ECO:0007669"/>
    <property type="project" value="UniProtKB-KW"/>
</dbReference>
<evidence type="ECO:0000259" key="3">
    <source>
        <dbReference type="Pfam" id="PF00271"/>
    </source>
</evidence>
<dbReference type="Pfam" id="PF00271">
    <property type="entry name" value="Helicase_C"/>
    <property type="match status" value="1"/>
</dbReference>
<dbReference type="InterPro" id="IPR049730">
    <property type="entry name" value="SNF2/RAD54-like_C"/>
</dbReference>
<dbReference type="GeneID" id="63842535"/>
<gene>
    <name evidence="4" type="ORF">M406DRAFT_71231</name>
</gene>
<evidence type="ECO:0000313" key="5">
    <source>
        <dbReference type="Proteomes" id="UP000803844"/>
    </source>
</evidence>
<feature type="domain" description="Helicase C-terminal" evidence="3">
    <location>
        <begin position="134"/>
        <end position="210"/>
    </location>
</feature>
<dbReference type="SUPFAM" id="SSF52540">
    <property type="entry name" value="P-loop containing nucleoside triphosphate hydrolases"/>
    <property type="match status" value="1"/>
</dbReference>
<dbReference type="InterPro" id="IPR001650">
    <property type="entry name" value="Helicase_C-like"/>
</dbReference>
<dbReference type="OrthoDB" id="5244662at2759"/>